<dbReference type="HOGENOM" id="CLU_3015201_0_0_1"/>
<dbReference type="AlphaFoldDB" id="A0A0C9T440"/>
<accession>A0A0C9T440</accession>
<evidence type="ECO:0000313" key="2">
    <source>
        <dbReference type="Proteomes" id="UP000053263"/>
    </source>
</evidence>
<name>A0A0C9T440_PLICR</name>
<organism evidence="1 2">
    <name type="scientific">Plicaturopsis crispa FD-325 SS-3</name>
    <dbReference type="NCBI Taxonomy" id="944288"/>
    <lineage>
        <taxon>Eukaryota</taxon>
        <taxon>Fungi</taxon>
        <taxon>Dikarya</taxon>
        <taxon>Basidiomycota</taxon>
        <taxon>Agaricomycotina</taxon>
        <taxon>Agaricomycetes</taxon>
        <taxon>Agaricomycetidae</taxon>
        <taxon>Amylocorticiales</taxon>
        <taxon>Amylocorticiaceae</taxon>
        <taxon>Plicatura</taxon>
        <taxon>Plicaturopsis crispa</taxon>
    </lineage>
</organism>
<evidence type="ECO:0000313" key="1">
    <source>
        <dbReference type="EMBL" id="KII82878.1"/>
    </source>
</evidence>
<sequence>MISVDTKASTQCRIAATPAFPGLRRLPQGHRFKQWTGDDSKTLMKVYLPALVGYVP</sequence>
<gene>
    <name evidence="1" type="ORF">PLICRDRAFT_120126</name>
</gene>
<reference evidence="1 2" key="1">
    <citation type="submission" date="2014-06" db="EMBL/GenBank/DDBJ databases">
        <title>Evolutionary Origins and Diversification of the Mycorrhizal Mutualists.</title>
        <authorList>
            <consortium name="DOE Joint Genome Institute"/>
            <consortium name="Mycorrhizal Genomics Consortium"/>
            <person name="Kohler A."/>
            <person name="Kuo A."/>
            <person name="Nagy L.G."/>
            <person name="Floudas D."/>
            <person name="Copeland A."/>
            <person name="Barry K.W."/>
            <person name="Cichocki N."/>
            <person name="Veneault-Fourrey C."/>
            <person name="LaButti K."/>
            <person name="Lindquist E.A."/>
            <person name="Lipzen A."/>
            <person name="Lundell T."/>
            <person name="Morin E."/>
            <person name="Murat C."/>
            <person name="Riley R."/>
            <person name="Ohm R."/>
            <person name="Sun H."/>
            <person name="Tunlid A."/>
            <person name="Henrissat B."/>
            <person name="Grigoriev I.V."/>
            <person name="Hibbett D.S."/>
            <person name="Martin F."/>
        </authorList>
    </citation>
    <scope>NUCLEOTIDE SEQUENCE [LARGE SCALE GENOMIC DNA]</scope>
    <source>
        <strain evidence="1 2">FD-325 SS-3</strain>
    </source>
</reference>
<dbReference type="EMBL" id="KN832602">
    <property type="protein sequence ID" value="KII82878.1"/>
    <property type="molecule type" value="Genomic_DNA"/>
</dbReference>
<dbReference type="Proteomes" id="UP000053263">
    <property type="component" value="Unassembled WGS sequence"/>
</dbReference>
<proteinExistence type="predicted"/>
<dbReference type="OrthoDB" id="3199698at2759"/>
<protein>
    <submittedName>
        <fullName evidence="1">Uncharacterized protein</fullName>
    </submittedName>
</protein>
<keyword evidence="2" id="KW-1185">Reference proteome</keyword>